<dbReference type="EMBL" id="WBMR01000285">
    <property type="protein sequence ID" value="KAB2361823.1"/>
    <property type="molecule type" value="Genomic_DNA"/>
</dbReference>
<keyword evidence="3" id="KW-1185">Reference proteome</keyword>
<evidence type="ECO:0000256" key="1">
    <source>
        <dbReference type="SAM" id="Phobius"/>
    </source>
</evidence>
<keyword evidence="1" id="KW-0472">Membrane</keyword>
<organism evidence="2 3">
    <name type="scientific">Actinomadura montaniterrae</name>
    <dbReference type="NCBI Taxonomy" id="1803903"/>
    <lineage>
        <taxon>Bacteria</taxon>
        <taxon>Bacillati</taxon>
        <taxon>Actinomycetota</taxon>
        <taxon>Actinomycetes</taxon>
        <taxon>Streptosporangiales</taxon>
        <taxon>Thermomonosporaceae</taxon>
        <taxon>Actinomadura</taxon>
    </lineage>
</organism>
<protein>
    <submittedName>
        <fullName evidence="2">ABC transporter permease</fullName>
    </submittedName>
</protein>
<accession>A0A6L3VDE6</accession>
<dbReference type="AlphaFoldDB" id="A0A6L3VDE6"/>
<keyword evidence="1" id="KW-1133">Transmembrane helix</keyword>
<evidence type="ECO:0000313" key="3">
    <source>
        <dbReference type="Proteomes" id="UP000483004"/>
    </source>
</evidence>
<feature type="non-terminal residue" evidence="2">
    <location>
        <position position="1"/>
    </location>
</feature>
<name>A0A6L3VDE6_9ACTN</name>
<proteinExistence type="predicted"/>
<comment type="caution">
    <text evidence="2">The sequence shown here is derived from an EMBL/GenBank/DDBJ whole genome shotgun (WGS) entry which is preliminary data.</text>
</comment>
<keyword evidence="1" id="KW-0812">Transmembrane</keyword>
<dbReference type="Proteomes" id="UP000483004">
    <property type="component" value="Unassembled WGS sequence"/>
</dbReference>
<gene>
    <name evidence="2" type="ORF">F9B16_45465</name>
</gene>
<feature type="transmembrane region" description="Helical" evidence="1">
    <location>
        <begin position="6"/>
        <end position="28"/>
    </location>
</feature>
<evidence type="ECO:0000313" key="2">
    <source>
        <dbReference type="EMBL" id="KAB2361823.1"/>
    </source>
</evidence>
<sequence>GWPPVLPAWAPAGALGATLLIGTVAGLYPAVRAARLSPTVALAAV</sequence>
<reference evidence="2 3" key="1">
    <citation type="submission" date="2019-09" db="EMBL/GenBank/DDBJ databases">
        <title>Actinomadura physcomitrii sp. nov., a novel actinomycete isolated from moss [Physcomitrium sphaericum (Ludw) Fuernr].</title>
        <authorList>
            <person name="Liu C."/>
            <person name="Zhuang X."/>
        </authorList>
    </citation>
    <scope>NUCLEOTIDE SEQUENCE [LARGE SCALE GENOMIC DNA]</scope>
    <source>
        <strain evidence="2 3">CYP1-1B</strain>
    </source>
</reference>